<sequence>MQARQPLLVGGQPGGSTEQLIEGSVEADGGYWGLLEATGARRCIFAQTKLSKTASVVCPDAALRRTTVEMDTRDQPYDRVFDGQAMCVVSATSIFTAGRLSPTDSLNKL</sequence>
<dbReference type="EMBL" id="CP019474">
    <property type="protein sequence ID" value="UQC78213.1"/>
    <property type="molecule type" value="Genomic_DNA"/>
</dbReference>
<evidence type="ECO:0000313" key="2">
    <source>
        <dbReference type="Proteomes" id="UP000830671"/>
    </source>
</evidence>
<accession>A0A9Q8SJD0</accession>
<dbReference type="AlphaFoldDB" id="A0A9Q8SJD0"/>
<keyword evidence="2" id="KW-1185">Reference proteome</keyword>
<proteinExistence type="predicted"/>
<gene>
    <name evidence="1" type="ORF">CLUP02_03689</name>
</gene>
<dbReference type="Proteomes" id="UP000830671">
    <property type="component" value="Chromosome 2"/>
</dbReference>
<dbReference type="KEGG" id="clup:CLUP02_03689"/>
<name>A0A9Q8SJD0_9PEZI</name>
<dbReference type="RefSeq" id="XP_049139850.1">
    <property type="nucleotide sequence ID" value="XM_049282707.1"/>
</dbReference>
<protein>
    <submittedName>
        <fullName evidence="1">Uncharacterized protein</fullName>
    </submittedName>
</protein>
<organism evidence="1 2">
    <name type="scientific">Colletotrichum lupini</name>
    <dbReference type="NCBI Taxonomy" id="145971"/>
    <lineage>
        <taxon>Eukaryota</taxon>
        <taxon>Fungi</taxon>
        <taxon>Dikarya</taxon>
        <taxon>Ascomycota</taxon>
        <taxon>Pezizomycotina</taxon>
        <taxon>Sordariomycetes</taxon>
        <taxon>Hypocreomycetidae</taxon>
        <taxon>Glomerellales</taxon>
        <taxon>Glomerellaceae</taxon>
        <taxon>Colletotrichum</taxon>
        <taxon>Colletotrichum acutatum species complex</taxon>
    </lineage>
</organism>
<dbReference type="GeneID" id="73337717"/>
<evidence type="ECO:0000313" key="1">
    <source>
        <dbReference type="EMBL" id="UQC78213.1"/>
    </source>
</evidence>
<reference evidence="1" key="1">
    <citation type="journal article" date="2021" name="Mol. Plant Microbe Interact.">
        <title>Complete Genome Sequence of the Plant-Pathogenic Fungus Colletotrichum lupini.</title>
        <authorList>
            <person name="Baroncelli R."/>
            <person name="Pensec F."/>
            <person name="Da Lio D."/>
            <person name="Boufleur T."/>
            <person name="Vicente I."/>
            <person name="Sarrocco S."/>
            <person name="Picot A."/>
            <person name="Baraldi E."/>
            <person name="Sukno S."/>
            <person name="Thon M."/>
            <person name="Le Floch G."/>
        </authorList>
    </citation>
    <scope>NUCLEOTIDE SEQUENCE</scope>
    <source>
        <strain evidence="1">IMI 504893</strain>
    </source>
</reference>